<keyword evidence="2" id="KW-1185">Reference proteome</keyword>
<organism evidence="1 2">
    <name type="scientific">Ectocarpus siliculosus</name>
    <name type="common">Brown alga</name>
    <name type="synonym">Conferva siliculosa</name>
    <dbReference type="NCBI Taxonomy" id="2880"/>
    <lineage>
        <taxon>Eukaryota</taxon>
        <taxon>Sar</taxon>
        <taxon>Stramenopiles</taxon>
        <taxon>Ochrophyta</taxon>
        <taxon>PX clade</taxon>
        <taxon>Phaeophyceae</taxon>
        <taxon>Ectocarpales</taxon>
        <taxon>Ectocarpaceae</taxon>
        <taxon>Ectocarpus</taxon>
    </lineage>
</organism>
<reference evidence="1 2" key="1">
    <citation type="journal article" date="2010" name="Nature">
        <title>The Ectocarpus genome and the independent evolution of multicellularity in brown algae.</title>
        <authorList>
            <person name="Cock J.M."/>
            <person name="Sterck L."/>
            <person name="Rouze P."/>
            <person name="Scornet D."/>
            <person name="Allen A.E."/>
            <person name="Amoutzias G."/>
            <person name="Anthouard V."/>
            <person name="Artiguenave F."/>
            <person name="Aury J.M."/>
            <person name="Badger J.H."/>
            <person name="Beszteri B."/>
            <person name="Billiau K."/>
            <person name="Bonnet E."/>
            <person name="Bothwell J.H."/>
            <person name="Bowler C."/>
            <person name="Boyen C."/>
            <person name="Brownlee C."/>
            <person name="Carrano C.J."/>
            <person name="Charrier B."/>
            <person name="Cho G.Y."/>
            <person name="Coelho S.M."/>
            <person name="Collen J."/>
            <person name="Corre E."/>
            <person name="Da Silva C."/>
            <person name="Delage L."/>
            <person name="Delaroque N."/>
            <person name="Dittami S.M."/>
            <person name="Doulbeau S."/>
            <person name="Elias M."/>
            <person name="Farnham G."/>
            <person name="Gachon C.M."/>
            <person name="Gschloessl B."/>
            <person name="Heesch S."/>
            <person name="Jabbari K."/>
            <person name="Jubin C."/>
            <person name="Kawai H."/>
            <person name="Kimura K."/>
            <person name="Kloareg B."/>
            <person name="Kupper F.C."/>
            <person name="Lang D."/>
            <person name="Le Bail A."/>
            <person name="Leblanc C."/>
            <person name="Lerouge P."/>
            <person name="Lohr M."/>
            <person name="Lopez P.J."/>
            <person name="Martens C."/>
            <person name="Maumus F."/>
            <person name="Michel G."/>
            <person name="Miranda-Saavedra D."/>
            <person name="Morales J."/>
            <person name="Moreau H."/>
            <person name="Motomura T."/>
            <person name="Nagasato C."/>
            <person name="Napoli C.A."/>
            <person name="Nelson D.R."/>
            <person name="Nyvall-Collen P."/>
            <person name="Peters A.F."/>
            <person name="Pommier C."/>
            <person name="Potin P."/>
            <person name="Poulain J."/>
            <person name="Quesneville H."/>
            <person name="Read B."/>
            <person name="Rensing S.A."/>
            <person name="Ritter A."/>
            <person name="Rousvoal S."/>
            <person name="Samanta M."/>
            <person name="Samson G."/>
            <person name="Schroeder D.C."/>
            <person name="Segurens B."/>
            <person name="Strittmatter M."/>
            <person name="Tonon T."/>
            <person name="Tregear J.W."/>
            <person name="Valentin K."/>
            <person name="von Dassow P."/>
            <person name="Yamagishi T."/>
            <person name="Van de Peer Y."/>
            <person name="Wincker P."/>
        </authorList>
    </citation>
    <scope>NUCLEOTIDE SEQUENCE [LARGE SCALE GENOMIC DNA]</scope>
    <source>
        <strain evidence="2">Ec32 / CCAP1310/4</strain>
    </source>
</reference>
<protein>
    <submittedName>
        <fullName evidence="1">Uncharacterized protein</fullName>
    </submittedName>
</protein>
<accession>D7FMZ7</accession>
<dbReference type="AlphaFoldDB" id="D7FMZ7"/>
<evidence type="ECO:0000313" key="1">
    <source>
        <dbReference type="EMBL" id="CBJ30061.1"/>
    </source>
</evidence>
<evidence type="ECO:0000313" key="2">
    <source>
        <dbReference type="Proteomes" id="UP000002630"/>
    </source>
</evidence>
<dbReference type="InParanoid" id="D7FMZ7"/>
<dbReference type="Proteomes" id="UP000002630">
    <property type="component" value="Linkage Group LG05"/>
</dbReference>
<proteinExistence type="predicted"/>
<sequence length="264" mass="29286">MGTEEVEDFEIDMEVDTEKLEVFGTIITEVKMEGRVPASSHLVYDCSHGEWLLAQMAYDRKIRLFSSRSVRQLLSISSSLPDNSRFIFSGALIPKQIKRILKMKGLSAVVARDAESVVAMEESIDAERKRLAAKGLSRISQSRERYLLEKGGGENGANQRGPVGSLVSGLRTFVRIQEGQSVDDVAEIVNTIEQTCRNISVVGLWGGDMDPETCLNMLEAVRTKSGISNLRVAMEHLGPKSAGWFTGLRGARRGPIMWTFNYEL</sequence>
<name>D7FMZ7_ECTSI</name>
<dbReference type="OrthoDB" id="10522168at2759"/>
<gene>
    <name evidence="1" type="ORF">Esi_0172_0057</name>
</gene>
<dbReference type="EMBL" id="FN648230">
    <property type="protein sequence ID" value="CBJ30061.1"/>
    <property type="molecule type" value="Genomic_DNA"/>
</dbReference>
<dbReference type="EMBL" id="FN649730">
    <property type="protein sequence ID" value="CBJ30061.1"/>
    <property type="molecule type" value="Genomic_DNA"/>
</dbReference>